<dbReference type="Pfam" id="PF12895">
    <property type="entry name" value="ANAPC3"/>
    <property type="match status" value="1"/>
</dbReference>
<dbReference type="Pfam" id="PF13174">
    <property type="entry name" value="TPR_6"/>
    <property type="match status" value="2"/>
</dbReference>
<dbReference type="Proteomes" id="UP000239068">
    <property type="component" value="Unassembled WGS sequence"/>
</dbReference>
<dbReference type="SUPFAM" id="SSF48452">
    <property type="entry name" value="TPR-like"/>
    <property type="match status" value="4"/>
</dbReference>
<dbReference type="SMART" id="SM00028">
    <property type="entry name" value="TPR"/>
    <property type="match status" value="11"/>
</dbReference>
<gene>
    <name evidence="2" type="ORF">BTO16_08610</name>
</gene>
<dbReference type="PANTHER" id="PTHR12558">
    <property type="entry name" value="CELL DIVISION CYCLE 16,23,27"/>
    <property type="match status" value="1"/>
</dbReference>
<feature type="repeat" description="TPR" evidence="1">
    <location>
        <begin position="602"/>
        <end position="635"/>
    </location>
</feature>
<evidence type="ECO:0000313" key="3">
    <source>
        <dbReference type="Proteomes" id="UP000239068"/>
    </source>
</evidence>
<dbReference type="AlphaFoldDB" id="A0A2S7WZR2"/>
<dbReference type="Gene3D" id="1.25.40.10">
    <property type="entry name" value="Tetratricopeptide repeat domain"/>
    <property type="match status" value="6"/>
</dbReference>
<protein>
    <submittedName>
        <fullName evidence="2">Uncharacterized protein</fullName>
    </submittedName>
</protein>
<dbReference type="InterPro" id="IPR019734">
    <property type="entry name" value="TPR_rpt"/>
</dbReference>
<reference evidence="2 3" key="1">
    <citation type="submission" date="2016-12" db="EMBL/GenBank/DDBJ databases">
        <title>Trade-off between light-utilization and light-protection in marine flavobacteria.</title>
        <authorList>
            <person name="Kumagai Y."/>
            <person name="Yoshizawa S."/>
            <person name="Kogure K."/>
            <person name="Iwasaki W."/>
        </authorList>
    </citation>
    <scope>NUCLEOTIDE SEQUENCE [LARGE SCALE GENOMIC DNA]</scope>
    <source>
        <strain evidence="2 3">ATCC 43844</strain>
    </source>
</reference>
<organism evidence="2 3">
    <name type="scientific">Polaribacter glomeratus</name>
    <dbReference type="NCBI Taxonomy" id="102"/>
    <lineage>
        <taxon>Bacteria</taxon>
        <taxon>Pseudomonadati</taxon>
        <taxon>Bacteroidota</taxon>
        <taxon>Flavobacteriia</taxon>
        <taxon>Flavobacteriales</taxon>
        <taxon>Flavobacteriaceae</taxon>
    </lineage>
</organism>
<dbReference type="PANTHER" id="PTHR12558:SF13">
    <property type="entry name" value="CELL DIVISION CYCLE PROTEIN 27 HOMOLOG"/>
    <property type="match status" value="1"/>
</dbReference>
<feature type="repeat" description="TPR" evidence="1">
    <location>
        <begin position="530"/>
        <end position="563"/>
    </location>
</feature>
<dbReference type="Pfam" id="PF13432">
    <property type="entry name" value="TPR_16"/>
    <property type="match status" value="1"/>
</dbReference>
<keyword evidence="1" id="KW-0802">TPR repeat</keyword>
<evidence type="ECO:0000256" key="1">
    <source>
        <dbReference type="PROSITE-ProRule" id="PRU00339"/>
    </source>
</evidence>
<feature type="repeat" description="TPR" evidence="1">
    <location>
        <begin position="272"/>
        <end position="305"/>
    </location>
</feature>
<dbReference type="InterPro" id="IPR011990">
    <property type="entry name" value="TPR-like_helical_dom_sf"/>
</dbReference>
<accession>A0A2S7WZR2</accession>
<evidence type="ECO:0000313" key="2">
    <source>
        <dbReference type="EMBL" id="PQJ83025.1"/>
    </source>
</evidence>
<feature type="repeat" description="TPR" evidence="1">
    <location>
        <begin position="492"/>
        <end position="525"/>
    </location>
</feature>
<name>A0A2S7WZR2_9FLAO</name>
<dbReference type="PROSITE" id="PS50005">
    <property type="entry name" value="TPR"/>
    <property type="match status" value="5"/>
</dbReference>
<comment type="caution">
    <text evidence="2">The sequence shown here is derived from an EMBL/GenBank/DDBJ whole genome shotgun (WGS) entry which is preliminary data.</text>
</comment>
<proteinExistence type="predicted"/>
<feature type="repeat" description="TPR" evidence="1">
    <location>
        <begin position="639"/>
        <end position="672"/>
    </location>
</feature>
<keyword evidence="3" id="KW-1185">Reference proteome</keyword>
<dbReference type="EMBL" id="MSCM01000001">
    <property type="protein sequence ID" value="PQJ83025.1"/>
    <property type="molecule type" value="Genomic_DNA"/>
</dbReference>
<sequence>MVCCFLTVFTAFSQQSIVDVNGTKDFNNAFALYNNKAYAAAQKIFEKIQEKAQKSSSLKADASYYDAMCAVKLNQTNADQKVIDFVEENPTSNKKNKAYFNVANYYFANKKASYALKWYQKVNVDLLSKEDQKELNFKMGYGLLVTDNLTLAKGKFLPLINDAKYGNDSRYYFGFIAYKLEDYGVAESTLKEIADNKSYKAEISYYLLDISFKSGKFERCITVGKELLKTSKRKDISEISKIVGESYFNLKRYEEAITYLKAYAGQGGKWTNTDYYQLGYVLYKQNDFENAITYFNKIIDEKNAVSQNAYYHLAECYLNLDKKTEALNAFKTASEMTFNLEIQEDAALNYAKLSYEAGNPFQNVSDVLQNYLKKYPNSSAYKEINELIVSSFIHQQDYQGALDYLKKKSSLDNGTLLTEVSFYRGIQLFNDSKYQESLSYFVKGKESKDAEINQKALYWEAETLFRLEKYEEAATKYTSAKRFLKSNKEEFSLIDYNLGYSYFKLKDYNKAISSFKQFLADGQYDKSINEDAYVRLGDSYFATRNYADAINAYQFVVKNSGADADYAAYQIGMSHGFRDESVEKIKALTSVVNDYKSSSLKDDALFQIANTYIKIKNNEKAHQAYDRLLDNHPKSSFLSKALVRQGLLYYSDNQNKKALDKFKLTVQKFPNTPDAIQAVNNAKNIYLDEDKLDDYVAWVKKLDFINVSDDDLDNSTFVIAERKYFEGKNNYGTIFTLNKYLEKFPRGTHSLKANYYVADVLFKDKQFDAAIANYKIVLKAGTSAYSEDALAKLSQIYLEKENFNDALPLLERLEQEAYATENIQFAQSNLMKGYYETKGYKEAISYAKKVLSINKDKNSLIEDAKTIIARSAIKTDDFVTAQEYYTALEKNATGELKAETLYYNSFFKNQQQKFEASNKIIQELIANYSAYKYWGVKSYVIMGKNYYSLKDAYQATFILENVIKNFSQYKDIVKEAQIELTKIKETEAKTNNSIIQKN</sequence>